<feature type="transmembrane region" description="Helical" evidence="13">
    <location>
        <begin position="359"/>
        <end position="377"/>
    </location>
</feature>
<dbReference type="Gene3D" id="3.30.1360.60">
    <property type="entry name" value="Glucose permease domain IIB"/>
    <property type="match status" value="1"/>
</dbReference>
<dbReference type="GO" id="GO:0090589">
    <property type="term" value="F:protein-phosphocysteine-trehalose phosphotransferase system transporter activity"/>
    <property type="evidence" value="ECO:0007669"/>
    <property type="project" value="TreeGrafter"/>
</dbReference>
<keyword evidence="18" id="KW-1185">Reference proteome</keyword>
<evidence type="ECO:0000256" key="12">
    <source>
        <dbReference type="SAM" id="Coils"/>
    </source>
</evidence>
<keyword evidence="6" id="KW-0598">Phosphotransferase system</keyword>
<dbReference type="AlphaFoldDB" id="A0A3S5XY44"/>
<evidence type="ECO:0000256" key="11">
    <source>
        <dbReference type="PROSITE-ProRule" id="PRU00421"/>
    </source>
</evidence>
<feature type="domain" description="PTS EIIA type-1" evidence="14">
    <location>
        <begin position="21"/>
        <end position="125"/>
    </location>
</feature>
<dbReference type="Gene3D" id="2.70.70.10">
    <property type="entry name" value="Glucose Permease (Domain IIA)"/>
    <property type="match status" value="1"/>
</dbReference>
<dbReference type="PANTHER" id="PTHR30175">
    <property type="entry name" value="PHOSPHOTRANSFERASE SYSTEM TRANSPORT PROTEIN"/>
    <property type="match status" value="1"/>
</dbReference>
<feature type="transmembrane region" description="Helical" evidence="13">
    <location>
        <begin position="536"/>
        <end position="557"/>
    </location>
</feature>
<dbReference type="CDD" id="cd00212">
    <property type="entry name" value="PTS_IIB_glc"/>
    <property type="match status" value="1"/>
</dbReference>
<dbReference type="GO" id="GO:0015771">
    <property type="term" value="P:trehalose transport"/>
    <property type="evidence" value="ECO:0007669"/>
    <property type="project" value="TreeGrafter"/>
</dbReference>
<feature type="transmembrane region" description="Helical" evidence="13">
    <location>
        <begin position="654"/>
        <end position="676"/>
    </location>
</feature>
<keyword evidence="3" id="KW-1003">Cell membrane</keyword>
<dbReference type="Pfam" id="PF02378">
    <property type="entry name" value="PTS_EIIC"/>
    <property type="match status" value="1"/>
</dbReference>
<feature type="coiled-coil region" evidence="12">
    <location>
        <begin position="811"/>
        <end position="838"/>
    </location>
</feature>
<dbReference type="InterPro" id="IPR001127">
    <property type="entry name" value="PTS_EIIA_1_perm"/>
</dbReference>
<evidence type="ECO:0000256" key="3">
    <source>
        <dbReference type="ARBA" id="ARBA00022475"/>
    </source>
</evidence>
<evidence type="ECO:0000259" key="16">
    <source>
        <dbReference type="PROSITE" id="PS51103"/>
    </source>
</evidence>
<dbReference type="SUPFAM" id="SSF51261">
    <property type="entry name" value="Duplicated hybrid motif"/>
    <property type="match status" value="1"/>
</dbReference>
<dbReference type="GO" id="GO:0008982">
    <property type="term" value="F:protein-N(PI)-phosphohistidine-sugar phosphotransferase activity"/>
    <property type="evidence" value="ECO:0007669"/>
    <property type="project" value="InterPro"/>
</dbReference>
<dbReference type="Proteomes" id="UP000232226">
    <property type="component" value="Chromosome"/>
</dbReference>
<dbReference type="KEGG" id="ment:CS528_00065"/>
<comment type="subcellular location">
    <subcellularLocation>
        <location evidence="1">Cell membrane</location>
        <topology evidence="1">Multi-pass membrane protein</topology>
    </subcellularLocation>
</comment>
<keyword evidence="4" id="KW-0762">Sugar transport</keyword>
<evidence type="ECO:0000259" key="15">
    <source>
        <dbReference type="PROSITE" id="PS51098"/>
    </source>
</evidence>
<keyword evidence="12" id="KW-0175">Coiled coil</keyword>
<dbReference type="InterPro" id="IPR011055">
    <property type="entry name" value="Dup_hybrid_motif"/>
</dbReference>
<dbReference type="Pfam" id="PF00358">
    <property type="entry name" value="PTS_EIIA_1"/>
    <property type="match status" value="1"/>
</dbReference>
<feature type="domain" description="PTS EIIC type-1" evidence="16">
    <location>
        <begin position="284"/>
        <end position="689"/>
    </location>
</feature>
<evidence type="ECO:0000256" key="7">
    <source>
        <dbReference type="ARBA" id="ARBA00022692"/>
    </source>
</evidence>
<accession>A0A3S5XY44</accession>
<evidence type="ECO:0000313" key="17">
    <source>
        <dbReference type="EMBL" id="ATQ35178.1"/>
    </source>
</evidence>
<evidence type="ECO:0000256" key="2">
    <source>
        <dbReference type="ARBA" id="ARBA00022448"/>
    </source>
</evidence>
<dbReference type="InterPro" id="IPR036878">
    <property type="entry name" value="Glu_permease_IIB"/>
</dbReference>
<dbReference type="GO" id="GO:0016301">
    <property type="term" value="F:kinase activity"/>
    <property type="evidence" value="ECO:0007669"/>
    <property type="project" value="UniProtKB-KW"/>
</dbReference>
<dbReference type="PROSITE" id="PS51098">
    <property type="entry name" value="PTS_EIIB_TYPE_1"/>
    <property type="match status" value="1"/>
</dbReference>
<dbReference type="NCBIfam" id="TIGR00830">
    <property type="entry name" value="PTBA"/>
    <property type="match status" value="1"/>
</dbReference>
<dbReference type="PROSITE" id="PS51093">
    <property type="entry name" value="PTS_EIIA_TYPE_1"/>
    <property type="match status" value="1"/>
</dbReference>
<evidence type="ECO:0000256" key="13">
    <source>
        <dbReference type="SAM" id="Phobius"/>
    </source>
</evidence>
<dbReference type="RefSeq" id="WP_099650877.1">
    <property type="nucleotide sequence ID" value="NZ_CP024411.1"/>
</dbReference>
<keyword evidence="8" id="KW-0418">Kinase</keyword>
<keyword evidence="7 13" id="KW-0812">Transmembrane</keyword>
<evidence type="ECO:0000256" key="5">
    <source>
        <dbReference type="ARBA" id="ARBA00022679"/>
    </source>
</evidence>
<keyword evidence="10 13" id="KW-0472">Membrane</keyword>
<keyword evidence="9 13" id="KW-1133">Transmembrane helix</keyword>
<evidence type="ECO:0000256" key="4">
    <source>
        <dbReference type="ARBA" id="ARBA00022597"/>
    </source>
</evidence>
<reference evidence="17 18" key="1">
    <citation type="submission" date="2017-10" db="EMBL/GenBank/DDBJ databases">
        <title>Complete Genome Sequence of Mesoplasma entomophilum.</title>
        <authorList>
            <person name="Knight T.F."/>
            <person name="Citino T."/>
            <person name="Rubinstein R."/>
            <person name="Neuschaefer Z."/>
        </authorList>
    </citation>
    <scope>NUCLEOTIDE SEQUENCE [LARGE SCALE GENOMIC DNA]</scope>
    <source>
        <strain evidence="17 18">TAC</strain>
    </source>
</reference>
<protein>
    <submittedName>
        <fullName evidence="17">Uncharacterized protein</fullName>
    </submittedName>
</protein>
<keyword evidence="5" id="KW-0808">Transferase</keyword>
<feature type="active site" description="Phosphocysteine intermediate; for EIIB activity" evidence="11">
    <location>
        <position position="194"/>
    </location>
</feature>
<dbReference type="InterPro" id="IPR050558">
    <property type="entry name" value="PTS_Sugar-Specific_Components"/>
</dbReference>
<dbReference type="PROSITE" id="PS51103">
    <property type="entry name" value="PTS_EIIC_TYPE_1"/>
    <property type="match status" value="1"/>
</dbReference>
<organism evidence="17 18">
    <name type="scientific">Mesoplasma entomophilum</name>
    <dbReference type="NCBI Taxonomy" id="2149"/>
    <lineage>
        <taxon>Bacteria</taxon>
        <taxon>Bacillati</taxon>
        <taxon>Mycoplasmatota</taxon>
        <taxon>Mollicutes</taxon>
        <taxon>Entomoplasmatales</taxon>
        <taxon>Entomoplasmataceae</taxon>
        <taxon>Mesoplasma</taxon>
    </lineage>
</organism>
<dbReference type="EMBL" id="CP024411">
    <property type="protein sequence ID" value="ATQ35178.1"/>
    <property type="molecule type" value="Genomic_DNA"/>
</dbReference>
<feature type="transmembrane region" description="Helical" evidence="13">
    <location>
        <begin position="622"/>
        <end position="642"/>
    </location>
</feature>
<evidence type="ECO:0000256" key="1">
    <source>
        <dbReference type="ARBA" id="ARBA00004651"/>
    </source>
</evidence>
<gene>
    <name evidence="17" type="ORF">CS528_00065</name>
</gene>
<dbReference type="SUPFAM" id="SSF55604">
    <property type="entry name" value="Glucose permease domain IIB"/>
    <property type="match status" value="1"/>
</dbReference>
<name>A0A3S5XY44_9MOLU</name>
<feature type="transmembrane region" description="Helical" evidence="13">
    <location>
        <begin position="457"/>
        <end position="476"/>
    </location>
</feature>
<dbReference type="InterPro" id="IPR001996">
    <property type="entry name" value="PTS_IIB_1"/>
</dbReference>
<feature type="domain" description="PTS EIIB type-1" evidence="15">
    <location>
        <begin position="172"/>
        <end position="254"/>
    </location>
</feature>
<evidence type="ECO:0000256" key="10">
    <source>
        <dbReference type="ARBA" id="ARBA00023136"/>
    </source>
</evidence>
<feature type="transmembrane region" description="Helical" evidence="13">
    <location>
        <begin position="594"/>
        <end position="615"/>
    </location>
</feature>
<feature type="transmembrane region" description="Helical" evidence="13">
    <location>
        <begin position="272"/>
        <end position="299"/>
    </location>
</feature>
<proteinExistence type="predicted"/>
<dbReference type="PANTHER" id="PTHR30175:SF1">
    <property type="entry name" value="PTS SYSTEM ARBUTIN-, CELLOBIOSE-, AND SALICIN-SPECIFIC EIIBC COMPONENT-RELATED"/>
    <property type="match status" value="1"/>
</dbReference>
<evidence type="ECO:0000256" key="8">
    <source>
        <dbReference type="ARBA" id="ARBA00022777"/>
    </source>
</evidence>
<dbReference type="GO" id="GO:0009401">
    <property type="term" value="P:phosphoenolpyruvate-dependent sugar phosphotransferase system"/>
    <property type="evidence" value="ECO:0007669"/>
    <property type="project" value="UniProtKB-KW"/>
</dbReference>
<evidence type="ECO:0000256" key="9">
    <source>
        <dbReference type="ARBA" id="ARBA00022989"/>
    </source>
</evidence>
<feature type="transmembrane region" description="Helical" evidence="13">
    <location>
        <begin position="569"/>
        <end position="588"/>
    </location>
</feature>
<feature type="transmembrane region" description="Helical" evidence="13">
    <location>
        <begin position="319"/>
        <end position="338"/>
    </location>
</feature>
<dbReference type="InterPro" id="IPR003352">
    <property type="entry name" value="PTS_EIIC"/>
</dbReference>
<dbReference type="InterPro" id="IPR013013">
    <property type="entry name" value="PTS_EIIC_1"/>
</dbReference>
<sequence length="906" mass="102021">MEFNLYAPVDCIVKQITKCSDPTFSDKMLGDGVLIIPKSSQFFSPFDNAKVTLIFDTKHAYGFNLGKIEALLHCGLETVQLAGEPFEVQTKVGDELSKGQKLFNVDLNKLNSKKLSNETPIVFTCQDSKIKVHDFIEKEYKAGEFICKITTEEIHNNDLDLEKIFGGEGKNQKLASNIVQNVGGIKNFDEHYNCFSRLRLKILKKDLVNEVAIKKIEGVKGIHWNGNEMQIIIGQEVPKVKDEITNIIYKENDATAKNSQDKANLVNRIIKVFPAVGVPLIPILLGAGVFSLVMMLLMMFGVMPNITLVKENEDLTKNIYYIFNPNLNILFVIIFVISKSSTIWMGIGTCVSAAIYFKWNFVLAFAIGMTICSPILWGNGGPAMLGQQYDPETYIEGWVLFRFAEVSNPMIQRILQINVTPMQAKIGVLLLTIYTAKIFDDWIKKWMPTSIDFICRNLMILTLMPFIAFFIYGPIWNIFEGIFGLFVLLVTKFPLGIGMGLLSGIHQVTVVFGLHQVIGVVFNVDTMTHGGVARLTISSAIGIWAQLAALLGVIIVTGDKRLKKEGTQMFMVGAIAGITEPMLYGVNFPKKRPLYAGMIGAFAGGLIISWTNVTLRGVSAWGGLYSFIAFFSPPIGIQPSILEQEGCLSNVMNGLMFILASAVAFGVAIVVSMLIYKERVSEKTLINKMFNESIKLLKIEQKILSLKKQEKIKLINSAEIKELKSKSKKIIENAEKKSIKREEKSILKSDGAKFDIDQFLKKQEKQTLKLSKKGKHFMKKGEYDKAKEIALKISSLNDFNKLQFLESKAALAKSKVNIKELEKKYENIENKISILVKDFTLNYKELSEIDFTPIYKNAVESLLIDYNYKEEYSFKPIEAYISEKTQELAKIKRDLRNEQRLKKIKN</sequence>
<dbReference type="InterPro" id="IPR018113">
    <property type="entry name" value="PTrfase_EIIB_Cys"/>
</dbReference>
<evidence type="ECO:0000313" key="18">
    <source>
        <dbReference type="Proteomes" id="UP000232226"/>
    </source>
</evidence>
<keyword evidence="2" id="KW-0813">Transport</keyword>
<evidence type="ECO:0000256" key="6">
    <source>
        <dbReference type="ARBA" id="ARBA00022683"/>
    </source>
</evidence>
<evidence type="ECO:0000259" key="14">
    <source>
        <dbReference type="PROSITE" id="PS51093"/>
    </source>
</evidence>
<dbReference type="GO" id="GO:0005886">
    <property type="term" value="C:plasma membrane"/>
    <property type="evidence" value="ECO:0007669"/>
    <property type="project" value="UniProtKB-SubCell"/>
</dbReference>